<evidence type="ECO:0000313" key="2">
    <source>
        <dbReference type="Proteomes" id="UP000837857"/>
    </source>
</evidence>
<dbReference type="Proteomes" id="UP000837857">
    <property type="component" value="Chromosome 23"/>
</dbReference>
<proteinExistence type="predicted"/>
<accession>A0ABN8IK72</accession>
<sequence length="73" mass="8120">MNFSRHIDATGGSRGAFRHCGGSHGPEVAMSRAGYCHADPQRWADPIVIRRLMNSKIAVHFSLRRFSQNGLLL</sequence>
<reference evidence="1" key="1">
    <citation type="submission" date="2022-03" db="EMBL/GenBank/DDBJ databases">
        <authorList>
            <person name="Martin H S."/>
        </authorList>
    </citation>
    <scope>NUCLEOTIDE SEQUENCE</scope>
</reference>
<gene>
    <name evidence="1" type="ORF">IPOD504_LOCUS9764</name>
</gene>
<feature type="non-terminal residue" evidence="1">
    <location>
        <position position="73"/>
    </location>
</feature>
<keyword evidence="2" id="KW-1185">Reference proteome</keyword>
<evidence type="ECO:0000313" key="1">
    <source>
        <dbReference type="EMBL" id="CAH2056573.1"/>
    </source>
</evidence>
<dbReference type="EMBL" id="OW152835">
    <property type="protein sequence ID" value="CAH2056573.1"/>
    <property type="molecule type" value="Genomic_DNA"/>
</dbReference>
<protein>
    <submittedName>
        <fullName evidence="1">Uncharacterized protein</fullName>
    </submittedName>
</protein>
<organism evidence="1 2">
    <name type="scientific">Iphiclides podalirius</name>
    <name type="common">scarce swallowtail</name>
    <dbReference type="NCBI Taxonomy" id="110791"/>
    <lineage>
        <taxon>Eukaryota</taxon>
        <taxon>Metazoa</taxon>
        <taxon>Ecdysozoa</taxon>
        <taxon>Arthropoda</taxon>
        <taxon>Hexapoda</taxon>
        <taxon>Insecta</taxon>
        <taxon>Pterygota</taxon>
        <taxon>Neoptera</taxon>
        <taxon>Endopterygota</taxon>
        <taxon>Lepidoptera</taxon>
        <taxon>Glossata</taxon>
        <taxon>Ditrysia</taxon>
        <taxon>Papilionoidea</taxon>
        <taxon>Papilionidae</taxon>
        <taxon>Papilioninae</taxon>
        <taxon>Iphiclides</taxon>
    </lineage>
</organism>
<name>A0ABN8IK72_9NEOP</name>